<feature type="chain" id="PRO_5045368903" evidence="1">
    <location>
        <begin position="22"/>
        <end position="1590"/>
    </location>
</feature>
<dbReference type="InterPro" id="IPR030392">
    <property type="entry name" value="S74_ICA"/>
</dbReference>
<keyword evidence="1" id="KW-0732">Signal</keyword>
<keyword evidence="4" id="KW-1185">Reference proteome</keyword>
<dbReference type="EMBL" id="JANRMI010000004">
    <property type="protein sequence ID" value="MDG0817663.1"/>
    <property type="molecule type" value="Genomic_DNA"/>
</dbReference>
<evidence type="ECO:0000313" key="3">
    <source>
        <dbReference type="EMBL" id="MDG0817663.1"/>
    </source>
</evidence>
<feature type="signal peptide" evidence="1">
    <location>
        <begin position="1"/>
        <end position="21"/>
    </location>
</feature>
<dbReference type="RefSeq" id="WP_277579135.1">
    <property type="nucleotide sequence ID" value="NZ_JANRMI010000004.1"/>
</dbReference>
<name>A0ABT6DLH5_9BACT</name>
<accession>A0ABT6DLH5</accession>
<dbReference type="PROSITE" id="PS51688">
    <property type="entry name" value="ICA"/>
    <property type="match status" value="1"/>
</dbReference>
<evidence type="ECO:0000313" key="4">
    <source>
        <dbReference type="Proteomes" id="UP001152321"/>
    </source>
</evidence>
<feature type="domain" description="Peptidase S74" evidence="2">
    <location>
        <begin position="1447"/>
        <end position="1565"/>
    </location>
</feature>
<reference evidence="3" key="1">
    <citation type="submission" date="2022-08" db="EMBL/GenBank/DDBJ databases">
        <title>Novel Bdellovibrio Species Isolated from Svalbard: Designation Bdellovibrio svalbardensis.</title>
        <authorList>
            <person name="Mitchell R.J."/>
            <person name="Choi S.Y."/>
        </authorList>
    </citation>
    <scope>NUCLEOTIDE SEQUENCE</scope>
    <source>
        <strain evidence="3">PAP01</strain>
    </source>
</reference>
<gene>
    <name evidence="3" type="ORF">NWE73_14880</name>
</gene>
<evidence type="ECO:0000259" key="2">
    <source>
        <dbReference type="PROSITE" id="PS51688"/>
    </source>
</evidence>
<organism evidence="3 4">
    <name type="scientific">Bdellovibrio svalbardensis</name>
    <dbReference type="NCBI Taxonomy" id="2972972"/>
    <lineage>
        <taxon>Bacteria</taxon>
        <taxon>Pseudomonadati</taxon>
        <taxon>Bdellovibrionota</taxon>
        <taxon>Bdellovibrionia</taxon>
        <taxon>Bdellovibrionales</taxon>
        <taxon>Pseudobdellovibrionaceae</taxon>
        <taxon>Bdellovibrio</taxon>
    </lineage>
</organism>
<dbReference type="Pfam" id="PF13884">
    <property type="entry name" value="Peptidase_S74"/>
    <property type="match status" value="1"/>
</dbReference>
<evidence type="ECO:0000256" key="1">
    <source>
        <dbReference type="SAM" id="SignalP"/>
    </source>
</evidence>
<sequence>MNLLRCVLLLQVLLFSALSYASPSVLTYQGRILKSDGTPLEYGAVSFLFQITEPAGSCVIYQEQVTGYSMVNSGGVFDVPIGGGTVQYPLSGTFTVLDAFNNATPSFNCGSCSLVGSNYVCANGSGSYNPSNGDSRKLRVSFYDGTGWKMISPDSVIRSVPFAGYSLSAQKLGSYDSSSFILKSEINNPGTGSVSCDGGQFLTWDAATKKFGCSGVSGASGGTVTSVSTGTGLTGGPVTGIGTISLANTAVTAGSYGSATQVPSFTVDAQGRLTAAGNVAIAGVAPGGSAGGDLSGTYPNPSVAKVQGITVSATAPTAGQVMKYVGTSWTPATLALSDITGLSTSLNSKVDLAQMPSTCAANQTLNWTSVTDTFVCNTIAINANQITAGTIASARMPGLTGDVTSPAGSVATTIANGAVTAAKLGADVGAWQTDGTHVYRASGNVGVGTTTPLEKLQVNGRTFITNDPTNYLWASRLGYVDVFVDDLNGSQKSAVNNITYASSIELRNISTDGVARQNTGLNVNVLAQVADGTTNTNKAVAAYFASMRNNTASATQDSGSLGTAQGIQIDYGHNSIGAKTPVTTTASGIVITPYHKSGTITNSYDIFLGSPNVGGSVTNHYSLYQQSTTAKNYFAGNIGIGTTSPSVSLDMGSKTDALRMPNGTTAQQPASPLNGMLRYNTTTNFAEIYQSGAWVSLTTSAGGSNVTTNSSGAVIVAAGGTDQNVTLQSSGTGVVTSPSVMTITNATASTASNNGALVVSGGVGIGGNINAGGNIYSSGSVSAATSMYTPIIYGSSAASGTLTLDSTSDATKGKIILAPSGGNVGVGTTTPAAPLDVVRDTSAWIRIQQASSDTNGAAMGYFKSRGTVASPTAVQSGDRIMGLYATGYHSGGAFGGNTGAVQISAAENFTATAQGSKIDFGTTLNGTTSRLTRMTIDNTGYVGIGTTSPSAMLHISGDAGMATIQRANSSGPDYSASLNLLSSRGTTGAATASLLNDFTGKISFGGYDGSGYTNGARIFGKVDTAPSAGNVPSSLVFETGNNTSGLAERMRVTSAGNVGIGTTSPSQKLTVDGTGLIGNPSTNYTGIYNSLVLGNTALGPHLIFDGGAASIMRTLWNSNSLTFSKCSTTDCGSSTNLLFIDSTNSYMKVGNSAYKLSLGVANPAYDITFRGGAARSIGMERNSSTQSDLVINAGAPILGTTDGHGGNLILQSGISTGAGDSDIQFYTAAASVSGTADNTPLRRMTIASSGNVGIGTAAPASILHVAGAGNPVIKLQDTANLNSANAYAGWISGQDSAGTETWWVGEGSNTGKSIGLATNIAGYEVKIANSAGSIILNSSGNVGIGTATPIAALQVVPGVVWTTSNWKKVASFGDDTSTSTALELSAGAARKWGVGATSGDGSLNFFTTTASTAGATATVPLVLSTAGNATLAGCLNYNSSTLGTCLSDQRVKKDVHSFNIGLEQLLGLHPVYFKYNGKGGTLEDKNDRIGFIAQDVEKVAPQITAKVKTKLNPSDDKETELTQVNYGALTYMLINGFKEFYARWFEDHKVLMDQSRRISSVEEENKQLKSENKMIKSYLCKKDPEAPFCQ</sequence>
<comment type="caution">
    <text evidence="3">The sequence shown here is derived from an EMBL/GenBank/DDBJ whole genome shotgun (WGS) entry which is preliminary data.</text>
</comment>
<protein>
    <submittedName>
        <fullName evidence="3">Tail fiber domain-containing protein</fullName>
    </submittedName>
</protein>
<proteinExistence type="predicted"/>
<dbReference type="Proteomes" id="UP001152321">
    <property type="component" value="Unassembled WGS sequence"/>
</dbReference>